<name>A0A813KPR1_POLGL</name>
<organism evidence="7 8">
    <name type="scientific">Polarella glacialis</name>
    <name type="common">Dinoflagellate</name>
    <dbReference type="NCBI Taxonomy" id="89957"/>
    <lineage>
        <taxon>Eukaryota</taxon>
        <taxon>Sar</taxon>
        <taxon>Alveolata</taxon>
        <taxon>Dinophyceae</taxon>
        <taxon>Suessiales</taxon>
        <taxon>Suessiaceae</taxon>
        <taxon>Polarella</taxon>
    </lineage>
</organism>
<dbReference type="GO" id="GO:0030145">
    <property type="term" value="F:manganese ion binding"/>
    <property type="evidence" value="ECO:0007669"/>
    <property type="project" value="InterPro"/>
</dbReference>
<accession>A0A813KPR1</accession>
<comment type="caution">
    <text evidence="7">The sequence shown here is derived from an EMBL/GenBank/DDBJ whole genome shotgun (WGS) entry which is preliminary data.</text>
</comment>
<dbReference type="Pfam" id="PF05195">
    <property type="entry name" value="AMP_N"/>
    <property type="match status" value="1"/>
</dbReference>
<dbReference type="PANTHER" id="PTHR48480">
    <property type="match status" value="1"/>
</dbReference>
<evidence type="ECO:0000256" key="3">
    <source>
        <dbReference type="ARBA" id="ARBA00022801"/>
    </source>
</evidence>
<evidence type="ECO:0000259" key="6">
    <source>
        <dbReference type="Pfam" id="PF05195"/>
    </source>
</evidence>
<dbReference type="InterPro" id="IPR007865">
    <property type="entry name" value="Aminopep_P_N"/>
</dbReference>
<keyword evidence="5" id="KW-0482">Metalloprotease</keyword>
<dbReference type="AlphaFoldDB" id="A0A813KPR1"/>
<evidence type="ECO:0000313" key="8">
    <source>
        <dbReference type="Proteomes" id="UP000626109"/>
    </source>
</evidence>
<keyword evidence="4" id="KW-0224">Dipeptidase</keyword>
<dbReference type="InterPro" id="IPR052433">
    <property type="entry name" value="X-Pro_dipept-like"/>
</dbReference>
<reference evidence="7" key="1">
    <citation type="submission" date="2021-02" db="EMBL/GenBank/DDBJ databases">
        <authorList>
            <person name="Dougan E. K."/>
            <person name="Rhodes N."/>
            <person name="Thang M."/>
            <person name="Chan C."/>
        </authorList>
    </citation>
    <scope>NUCLEOTIDE SEQUENCE</scope>
</reference>
<gene>
    <name evidence="7" type="ORF">PGLA2088_LOCUS35533</name>
</gene>
<dbReference type="GO" id="GO:0006508">
    <property type="term" value="P:proteolysis"/>
    <property type="evidence" value="ECO:0007669"/>
    <property type="project" value="UniProtKB-KW"/>
</dbReference>
<keyword evidence="1" id="KW-0645">Protease</keyword>
<keyword evidence="3" id="KW-0378">Hydrolase</keyword>
<dbReference type="InterPro" id="IPR029149">
    <property type="entry name" value="Creatin/AminoP/Spt16_N"/>
</dbReference>
<evidence type="ECO:0000256" key="4">
    <source>
        <dbReference type="ARBA" id="ARBA00022997"/>
    </source>
</evidence>
<proteinExistence type="predicted"/>
<evidence type="ECO:0000256" key="5">
    <source>
        <dbReference type="ARBA" id="ARBA00023049"/>
    </source>
</evidence>
<dbReference type="GO" id="GO:0016805">
    <property type="term" value="F:dipeptidase activity"/>
    <property type="evidence" value="ECO:0007669"/>
    <property type="project" value="UniProtKB-KW"/>
</dbReference>
<feature type="domain" description="Aminopeptidase P N-terminal" evidence="6">
    <location>
        <begin position="3"/>
        <end position="49"/>
    </location>
</feature>
<keyword evidence="2" id="KW-0479">Metal-binding</keyword>
<dbReference type="Proteomes" id="UP000626109">
    <property type="component" value="Unassembled WGS sequence"/>
</dbReference>
<sequence>TGAATIFAPRLPAEYALWMGEIQPPERIKEHYGAAEVVYIDEMVQWFERRKPEKVYVQRGRNSDSGKEVAPADFEGLRSSYTVDEESLHHVVYESRAVKNEEEL</sequence>
<dbReference type="PANTHER" id="PTHR48480:SF2">
    <property type="entry name" value="PEPTIDASE D"/>
    <property type="match status" value="1"/>
</dbReference>
<evidence type="ECO:0000256" key="1">
    <source>
        <dbReference type="ARBA" id="ARBA00022670"/>
    </source>
</evidence>
<dbReference type="SUPFAM" id="SSF53092">
    <property type="entry name" value="Creatinase/prolidase N-terminal domain"/>
    <property type="match status" value="1"/>
</dbReference>
<evidence type="ECO:0000256" key="2">
    <source>
        <dbReference type="ARBA" id="ARBA00022723"/>
    </source>
</evidence>
<feature type="non-terminal residue" evidence="7">
    <location>
        <position position="1"/>
    </location>
</feature>
<dbReference type="EMBL" id="CAJNNW010031860">
    <property type="protein sequence ID" value="CAE8709589.1"/>
    <property type="molecule type" value="Genomic_DNA"/>
</dbReference>
<protein>
    <recommendedName>
        <fullName evidence="6">Aminopeptidase P N-terminal domain-containing protein</fullName>
    </recommendedName>
</protein>
<evidence type="ECO:0000313" key="7">
    <source>
        <dbReference type="EMBL" id="CAE8709589.1"/>
    </source>
</evidence>
<dbReference type="GO" id="GO:0070006">
    <property type="term" value="F:metalloaminopeptidase activity"/>
    <property type="evidence" value="ECO:0007669"/>
    <property type="project" value="InterPro"/>
</dbReference>
<feature type="non-terminal residue" evidence="7">
    <location>
        <position position="104"/>
    </location>
</feature>
<dbReference type="Gene3D" id="3.40.350.10">
    <property type="entry name" value="Creatinase/prolidase N-terminal domain"/>
    <property type="match status" value="1"/>
</dbReference>